<accession>A0A971S0H4</accession>
<evidence type="ECO:0000256" key="2">
    <source>
        <dbReference type="ARBA" id="ARBA00022448"/>
    </source>
</evidence>
<evidence type="ECO:0000256" key="3">
    <source>
        <dbReference type="ARBA" id="ARBA00022475"/>
    </source>
</evidence>
<dbReference type="PANTHER" id="PTHR23513:SF11">
    <property type="entry name" value="STAPHYLOFERRIN A TRANSPORTER"/>
    <property type="match status" value="1"/>
</dbReference>
<evidence type="ECO:0000256" key="7">
    <source>
        <dbReference type="SAM" id="Phobius"/>
    </source>
</evidence>
<keyword evidence="5 7" id="KW-1133">Transmembrane helix</keyword>
<dbReference type="EMBL" id="JAAYEE010000021">
    <property type="protein sequence ID" value="NLW34097.1"/>
    <property type="molecule type" value="Genomic_DNA"/>
</dbReference>
<sequence>MSIVKKKGFNNISPRRRPVISAWSPLAQPFFRALWAANLVSMIGAWVHEVGAAWLMTSLTMSPLTVAMVQTATTLPLFLAALPAGALADILDRRRLLIFTQTWMLVSALGLGIITLLGLTSPAVLLAFTFFLSLGGAINGPAWQAVIPELVSREELSSAVTLGSVGYNIARAIGPALGGLVVALVGPGITFLVNAASFSGVVAVLVRWRRTPQESTLPAERLIGAMRTGIRYVRHAPEVQAIFVHAVFFSLFTSALWAFLPIIAREYLRLGPPGYGMLLGFFGGGALVGAALLPGVRSRFSLNLVAAATTILLALVIACLATILNPPAMLIVMTAGGMAWLTLLSVLMTAVQAVIPSWVRGRVVSVFMLVFFGGFAAGSALWGGVALWVGIKPTLLGVAALLAAGVLLTRRFELPTGEDLDLTPAQYFPSFLTIHGLANEERPVLVVIDRRINPERLEEFLEAARPLKMMRLRDGAIRWNLFRDVTEPGHYIESFIVESWVEYMRQHERFTVSDREIEDRIAAFHVGDTPSTTQHFIAELVPKGGAGP</sequence>
<feature type="transmembrane region" description="Helical" evidence="7">
    <location>
        <begin position="363"/>
        <end position="382"/>
    </location>
</feature>
<feature type="transmembrane region" description="Helical" evidence="7">
    <location>
        <begin position="388"/>
        <end position="408"/>
    </location>
</feature>
<dbReference type="Pfam" id="PF05977">
    <property type="entry name" value="MFS_3"/>
    <property type="match status" value="1"/>
</dbReference>
<feature type="transmembrane region" description="Helical" evidence="7">
    <location>
        <begin position="275"/>
        <end position="293"/>
    </location>
</feature>
<evidence type="ECO:0000313" key="10">
    <source>
        <dbReference type="Proteomes" id="UP000777265"/>
    </source>
</evidence>
<feature type="transmembrane region" description="Helical" evidence="7">
    <location>
        <begin position="241"/>
        <end position="263"/>
    </location>
</feature>
<gene>
    <name evidence="9" type="ORF">GXY80_01255</name>
</gene>
<dbReference type="PANTHER" id="PTHR23513">
    <property type="entry name" value="INTEGRAL MEMBRANE EFFLUX PROTEIN-RELATED"/>
    <property type="match status" value="1"/>
</dbReference>
<dbReference type="Gene3D" id="1.20.1250.20">
    <property type="entry name" value="MFS general substrate transporter like domains"/>
    <property type="match status" value="1"/>
</dbReference>
<evidence type="ECO:0000256" key="1">
    <source>
        <dbReference type="ARBA" id="ARBA00004651"/>
    </source>
</evidence>
<feature type="transmembrane region" description="Helical" evidence="7">
    <location>
        <begin position="180"/>
        <end position="206"/>
    </location>
</feature>
<reference evidence="9" key="1">
    <citation type="journal article" date="2020" name="Biotechnol. Biofuels">
        <title>New insights from the biogas microbiome by comprehensive genome-resolved metagenomics of nearly 1600 species originating from multiple anaerobic digesters.</title>
        <authorList>
            <person name="Campanaro S."/>
            <person name="Treu L."/>
            <person name="Rodriguez-R L.M."/>
            <person name="Kovalovszki A."/>
            <person name="Ziels R.M."/>
            <person name="Maus I."/>
            <person name="Zhu X."/>
            <person name="Kougias P.G."/>
            <person name="Basile A."/>
            <person name="Luo G."/>
            <person name="Schluter A."/>
            <person name="Konstantinidis K.T."/>
            <person name="Angelidaki I."/>
        </authorList>
    </citation>
    <scope>NUCLEOTIDE SEQUENCE</scope>
    <source>
        <strain evidence="9">AS06rmzACSIP_7</strain>
    </source>
</reference>
<feature type="transmembrane region" description="Helical" evidence="7">
    <location>
        <begin position="103"/>
        <end position="131"/>
    </location>
</feature>
<dbReference type="PROSITE" id="PS50850">
    <property type="entry name" value="MFS"/>
    <property type="match status" value="1"/>
</dbReference>
<evidence type="ECO:0000256" key="4">
    <source>
        <dbReference type="ARBA" id="ARBA00022692"/>
    </source>
</evidence>
<keyword evidence="3" id="KW-1003">Cell membrane</keyword>
<name>A0A971S0H4_9BACT</name>
<feature type="domain" description="Major facilitator superfamily (MFS) profile" evidence="8">
    <location>
        <begin position="30"/>
        <end position="417"/>
    </location>
</feature>
<evidence type="ECO:0000256" key="5">
    <source>
        <dbReference type="ARBA" id="ARBA00022989"/>
    </source>
</evidence>
<evidence type="ECO:0000259" key="8">
    <source>
        <dbReference type="PROSITE" id="PS50850"/>
    </source>
</evidence>
<evidence type="ECO:0000313" key="9">
    <source>
        <dbReference type="EMBL" id="NLW34097.1"/>
    </source>
</evidence>
<dbReference type="GO" id="GO:0022857">
    <property type="term" value="F:transmembrane transporter activity"/>
    <property type="evidence" value="ECO:0007669"/>
    <property type="project" value="InterPro"/>
</dbReference>
<feature type="transmembrane region" description="Helical" evidence="7">
    <location>
        <begin position="300"/>
        <end position="324"/>
    </location>
</feature>
<dbReference type="InterPro" id="IPR020846">
    <property type="entry name" value="MFS_dom"/>
</dbReference>
<comment type="subcellular location">
    <subcellularLocation>
        <location evidence="1">Cell membrane</location>
        <topology evidence="1">Multi-pass membrane protein</topology>
    </subcellularLocation>
</comment>
<dbReference type="InterPro" id="IPR036259">
    <property type="entry name" value="MFS_trans_sf"/>
</dbReference>
<dbReference type="Proteomes" id="UP000777265">
    <property type="component" value="Unassembled WGS sequence"/>
</dbReference>
<dbReference type="AlphaFoldDB" id="A0A971S0H4"/>
<reference evidence="9" key="2">
    <citation type="submission" date="2020-01" db="EMBL/GenBank/DDBJ databases">
        <authorList>
            <person name="Campanaro S."/>
        </authorList>
    </citation>
    <scope>NUCLEOTIDE SEQUENCE</scope>
    <source>
        <strain evidence="9">AS06rmzACSIP_7</strain>
    </source>
</reference>
<protein>
    <submittedName>
        <fullName evidence="9">MFS transporter</fullName>
    </submittedName>
</protein>
<dbReference type="GO" id="GO:0005886">
    <property type="term" value="C:plasma membrane"/>
    <property type="evidence" value="ECO:0007669"/>
    <property type="project" value="UniProtKB-SubCell"/>
</dbReference>
<proteinExistence type="predicted"/>
<dbReference type="InterPro" id="IPR010290">
    <property type="entry name" value="TM_effector"/>
</dbReference>
<feature type="transmembrane region" description="Helical" evidence="7">
    <location>
        <begin position="67"/>
        <end position="91"/>
    </location>
</feature>
<keyword evidence="2" id="KW-0813">Transport</keyword>
<keyword evidence="4 7" id="KW-0812">Transmembrane</keyword>
<organism evidence="9 10">
    <name type="scientific">Syntrophorhabdus aromaticivorans</name>
    <dbReference type="NCBI Taxonomy" id="328301"/>
    <lineage>
        <taxon>Bacteria</taxon>
        <taxon>Pseudomonadati</taxon>
        <taxon>Thermodesulfobacteriota</taxon>
        <taxon>Syntrophorhabdia</taxon>
        <taxon>Syntrophorhabdales</taxon>
        <taxon>Syntrophorhabdaceae</taxon>
        <taxon>Syntrophorhabdus</taxon>
    </lineage>
</organism>
<comment type="caution">
    <text evidence="9">The sequence shown here is derived from an EMBL/GenBank/DDBJ whole genome shotgun (WGS) entry which is preliminary data.</text>
</comment>
<keyword evidence="6 7" id="KW-0472">Membrane</keyword>
<evidence type="ECO:0000256" key="6">
    <source>
        <dbReference type="ARBA" id="ARBA00023136"/>
    </source>
</evidence>
<dbReference type="CDD" id="cd06173">
    <property type="entry name" value="MFS_MefA_like"/>
    <property type="match status" value="1"/>
</dbReference>
<feature type="transmembrane region" description="Helical" evidence="7">
    <location>
        <begin position="330"/>
        <end position="351"/>
    </location>
</feature>
<dbReference type="SUPFAM" id="SSF103473">
    <property type="entry name" value="MFS general substrate transporter"/>
    <property type="match status" value="1"/>
</dbReference>
<feature type="transmembrane region" description="Helical" evidence="7">
    <location>
        <begin position="20"/>
        <end position="47"/>
    </location>
</feature>